<protein>
    <recommendedName>
        <fullName evidence="3">Conidiation-specific protein 6</fullName>
    </recommendedName>
</protein>
<dbReference type="InterPro" id="IPR052670">
    <property type="entry name" value="UPF0654_domain"/>
</dbReference>
<accession>A0A8H7YA63</accession>
<sequence length="145" mass="15427">MADTKNPGNVARGLKATIHNANVSEEAKENAAQRLAQMGEEVPGDFSSGAQSGNDTYKPDSDDLSGSRMRGTRSSASKANDEGLFSPSEIETDLDYAQGESVGEDVQHGGETNRVLGGYKATLKNPRVSNQAKQHAQEMLDDAEI</sequence>
<evidence type="ECO:0000256" key="1">
    <source>
        <dbReference type="SAM" id="MobiDB-lite"/>
    </source>
</evidence>
<organism evidence="2">
    <name type="scientific">Psilocybe cubensis</name>
    <name type="common">Psychedelic mushroom</name>
    <name type="synonym">Stropharia cubensis</name>
    <dbReference type="NCBI Taxonomy" id="181762"/>
    <lineage>
        <taxon>Eukaryota</taxon>
        <taxon>Fungi</taxon>
        <taxon>Dikarya</taxon>
        <taxon>Basidiomycota</taxon>
        <taxon>Agaricomycotina</taxon>
        <taxon>Agaricomycetes</taxon>
        <taxon>Agaricomycetidae</taxon>
        <taxon>Agaricales</taxon>
        <taxon>Agaricineae</taxon>
        <taxon>Strophariaceae</taxon>
        <taxon>Psilocybe</taxon>
    </lineage>
</organism>
<evidence type="ECO:0000313" key="2">
    <source>
        <dbReference type="EMBL" id="KAG5173684.1"/>
    </source>
</evidence>
<dbReference type="PANTHER" id="PTHR36576">
    <property type="entry name" value="UPF0654 PROTEIN C11D3.01C-RELATED"/>
    <property type="match status" value="1"/>
</dbReference>
<name>A0A8H7YA63_PSICU</name>
<dbReference type="AlphaFoldDB" id="A0A8H7YA63"/>
<comment type="caution">
    <text evidence="2">The sequence shown here is derived from an EMBL/GenBank/DDBJ whole genome shotgun (WGS) entry which is preliminary data.</text>
</comment>
<dbReference type="Pfam" id="PF10346">
    <property type="entry name" value="Con-6"/>
    <property type="match status" value="2"/>
</dbReference>
<dbReference type="PANTHER" id="PTHR36576:SF1">
    <property type="entry name" value="UPF0654 PROTEIN C11D3.01C-RELATED"/>
    <property type="match status" value="1"/>
</dbReference>
<gene>
    <name evidence="2" type="ORF">JR316_000341</name>
</gene>
<dbReference type="InterPro" id="IPR018824">
    <property type="entry name" value="Conidiation-specific_6"/>
</dbReference>
<dbReference type="OrthoDB" id="5419162at2759"/>
<dbReference type="EMBL" id="JAFIQS010000001">
    <property type="protein sequence ID" value="KAG5173684.1"/>
    <property type="molecule type" value="Genomic_DNA"/>
</dbReference>
<proteinExistence type="predicted"/>
<evidence type="ECO:0008006" key="3">
    <source>
        <dbReference type="Google" id="ProtNLM"/>
    </source>
</evidence>
<reference evidence="2" key="1">
    <citation type="submission" date="2021-02" db="EMBL/GenBank/DDBJ databases">
        <title>Psilocybe cubensis genome.</title>
        <authorList>
            <person name="Mckernan K.J."/>
            <person name="Crawford S."/>
            <person name="Trippe A."/>
            <person name="Kane L.T."/>
            <person name="Mclaughlin S."/>
        </authorList>
    </citation>
    <scope>NUCLEOTIDE SEQUENCE [LARGE SCALE GENOMIC DNA]</scope>
    <source>
        <strain evidence="2">MGC-MH-2018</strain>
    </source>
</reference>
<dbReference type="GO" id="GO:0005737">
    <property type="term" value="C:cytoplasm"/>
    <property type="evidence" value="ECO:0007669"/>
    <property type="project" value="TreeGrafter"/>
</dbReference>
<feature type="region of interest" description="Disordered" evidence="1">
    <location>
        <begin position="1"/>
        <end position="112"/>
    </location>
</feature>